<feature type="region of interest" description="Disordered" evidence="1">
    <location>
        <begin position="82"/>
        <end position="101"/>
    </location>
</feature>
<dbReference type="STRING" id="1817768.A3A87_09635"/>
<name>A0A1F6TZF0_9PROT</name>
<dbReference type="SMART" id="SM00460">
    <property type="entry name" value="TGc"/>
    <property type="match status" value="1"/>
</dbReference>
<dbReference type="SUPFAM" id="SSF54001">
    <property type="entry name" value="Cysteine proteinases"/>
    <property type="match status" value="1"/>
</dbReference>
<dbReference type="Proteomes" id="UP000179037">
    <property type="component" value="Unassembled WGS sequence"/>
</dbReference>
<dbReference type="InterPro" id="IPR038765">
    <property type="entry name" value="Papain-like_cys_pep_sf"/>
</dbReference>
<proteinExistence type="predicted"/>
<reference evidence="3 4" key="1">
    <citation type="journal article" date="2016" name="Nat. Commun.">
        <title>Thousands of microbial genomes shed light on interconnected biogeochemical processes in an aquifer system.</title>
        <authorList>
            <person name="Anantharaman K."/>
            <person name="Brown C.T."/>
            <person name="Hug L.A."/>
            <person name="Sharon I."/>
            <person name="Castelle C.J."/>
            <person name="Probst A.J."/>
            <person name="Thomas B.C."/>
            <person name="Singh A."/>
            <person name="Wilkins M.J."/>
            <person name="Karaoz U."/>
            <person name="Brodie E.L."/>
            <person name="Williams K.H."/>
            <person name="Hubbard S.S."/>
            <person name="Banfield J.F."/>
        </authorList>
    </citation>
    <scope>NUCLEOTIDE SEQUENCE [LARGE SCALE GENOMIC DNA]</scope>
</reference>
<feature type="domain" description="Transglutaminase-like" evidence="2">
    <location>
        <begin position="163"/>
        <end position="236"/>
    </location>
</feature>
<dbReference type="InterPro" id="IPR002931">
    <property type="entry name" value="Transglutaminase-like"/>
</dbReference>
<comment type="caution">
    <text evidence="3">The sequence shown here is derived from an EMBL/GenBank/DDBJ whole genome shotgun (WGS) entry which is preliminary data.</text>
</comment>
<dbReference type="Gene3D" id="3.10.620.30">
    <property type="match status" value="1"/>
</dbReference>
<protein>
    <recommendedName>
        <fullName evidence="2">Transglutaminase-like domain-containing protein</fullName>
    </recommendedName>
</protein>
<organism evidence="3 4">
    <name type="scientific">Candidatus Muproteobacteria bacterium RIFCSPLOWO2_01_FULL_60_18</name>
    <dbReference type="NCBI Taxonomy" id="1817768"/>
    <lineage>
        <taxon>Bacteria</taxon>
        <taxon>Pseudomonadati</taxon>
        <taxon>Pseudomonadota</taxon>
        <taxon>Candidatus Muproteobacteria</taxon>
    </lineage>
</organism>
<dbReference type="PANTHER" id="PTHR38339">
    <property type="entry name" value="TRANSGLUTAMINASE DOMAIN PROTEIN"/>
    <property type="match status" value="1"/>
</dbReference>
<dbReference type="Pfam" id="PF01841">
    <property type="entry name" value="Transglut_core"/>
    <property type="match status" value="1"/>
</dbReference>
<dbReference type="AlphaFoldDB" id="A0A1F6TZF0"/>
<sequence>MKVEITYRIALQDSGSPLSLWIPVPANTGYQSVLSRRHEGNYAQAGFFSDPLYGAPALYARWQEGADSKVLSVTIEVETRERRESLTQAGRPGELPDDVRPFLDPTAHIPTDGIVRQRAEEIVAGDKNLLDKSRAIYDWIIENTHRDFQVAWCGLGDVKTMIESGNLCGKCVDINSLLVALARAAGLPAREVFGIRAAESRLGPTLGRSGDITNAQHCKGEMYLSGAGWVPVDPADVVKVTDEKQPSEVVARVRDYLFGGAEDNWIAFNYARDFILNPAQAGGPLNYFMYPYAESEGKRVELKPGNPGYTILSRVLERG</sequence>
<evidence type="ECO:0000313" key="4">
    <source>
        <dbReference type="Proteomes" id="UP000179037"/>
    </source>
</evidence>
<evidence type="ECO:0000256" key="1">
    <source>
        <dbReference type="SAM" id="MobiDB-lite"/>
    </source>
</evidence>
<evidence type="ECO:0000313" key="3">
    <source>
        <dbReference type="EMBL" id="OGI50452.1"/>
    </source>
</evidence>
<dbReference type="EMBL" id="MFTC01000069">
    <property type="protein sequence ID" value="OGI50452.1"/>
    <property type="molecule type" value="Genomic_DNA"/>
</dbReference>
<evidence type="ECO:0000259" key="2">
    <source>
        <dbReference type="SMART" id="SM00460"/>
    </source>
</evidence>
<gene>
    <name evidence="3" type="ORF">A3A87_09635</name>
</gene>
<accession>A0A1F6TZF0</accession>
<dbReference type="PANTHER" id="PTHR38339:SF1">
    <property type="entry name" value="TRANSGLUTAMINASE-LIKE DOMAIN-CONTAINING PROTEIN"/>
    <property type="match status" value="1"/>
</dbReference>